<gene>
    <name evidence="1" type="ORF">CCAE0312_LOCUS2568</name>
</gene>
<protein>
    <submittedName>
        <fullName evidence="1">Uncharacterized protein</fullName>
    </submittedName>
</protein>
<evidence type="ECO:0000313" key="1">
    <source>
        <dbReference type="EMBL" id="CAD9230516.1"/>
    </source>
</evidence>
<proteinExistence type="predicted"/>
<dbReference type="AlphaFoldDB" id="A0A7S1XBU9"/>
<reference evidence="1" key="1">
    <citation type="submission" date="2021-01" db="EMBL/GenBank/DDBJ databases">
        <authorList>
            <person name="Corre E."/>
            <person name="Pelletier E."/>
            <person name="Niang G."/>
            <person name="Scheremetjew M."/>
            <person name="Finn R."/>
            <person name="Kale V."/>
            <person name="Holt S."/>
            <person name="Cochrane G."/>
            <person name="Meng A."/>
            <person name="Brown T."/>
            <person name="Cohen L."/>
        </authorList>
    </citation>
    <scope>NUCLEOTIDE SEQUENCE</scope>
    <source>
        <strain evidence="1">SAG 36.94</strain>
    </source>
</reference>
<accession>A0A7S1XBU9</accession>
<name>A0A7S1XBU9_9RHOD</name>
<sequence length="279" mass="29968">MEVVESERGFVVVAPPPRAVMDRVASVGSTASSVSSWSSSSRALSALTVGSVGGGSPMASSAWEATAGGDSDALVEPRWLERASSLLLCMHRPGRFSVWSEGGMGREVCTIESDVTEAQGHSSSCVGPNSVAVTAYTFRKVGASRAPFLRLSKMPQMCGLSEYFVMTRPDESEVAIVLSSWIPFLGSDMRILVDHGETAVCDVINGSSIFRTTPSFDYTLGRSGTAFARFCKSNDTHVALRFPHSHNFVLNFSDHLPKGRKLALFGSIMAMNFSPFEYA</sequence>
<dbReference type="EMBL" id="HBGH01004689">
    <property type="protein sequence ID" value="CAD9230516.1"/>
    <property type="molecule type" value="Transcribed_RNA"/>
</dbReference>
<organism evidence="1">
    <name type="scientific">Compsopogon caeruleus</name>
    <dbReference type="NCBI Taxonomy" id="31354"/>
    <lineage>
        <taxon>Eukaryota</taxon>
        <taxon>Rhodophyta</taxon>
        <taxon>Compsopogonophyceae</taxon>
        <taxon>Compsopogonales</taxon>
        <taxon>Compsopogonaceae</taxon>
        <taxon>Compsopogon</taxon>
    </lineage>
</organism>